<keyword evidence="12" id="KW-1185">Reference proteome</keyword>
<feature type="region of interest" description="Disordered" evidence="8">
    <location>
        <begin position="1179"/>
        <end position="1202"/>
    </location>
</feature>
<reference evidence="11" key="1">
    <citation type="journal article" date="2020" name="bioRxiv">
        <title>Comparative genomics of Chlamydomonas.</title>
        <authorList>
            <person name="Craig R.J."/>
            <person name="Hasan A.R."/>
            <person name="Ness R.W."/>
            <person name="Keightley P.D."/>
        </authorList>
    </citation>
    <scope>NUCLEOTIDE SEQUENCE</scope>
    <source>
        <strain evidence="11">CCAP 11/173</strain>
    </source>
</reference>
<evidence type="ECO:0000259" key="10">
    <source>
        <dbReference type="Pfam" id="PF06011"/>
    </source>
</evidence>
<evidence type="ECO:0000256" key="6">
    <source>
        <dbReference type="ARBA" id="ARBA00023136"/>
    </source>
</evidence>
<name>A0A835WTZ3_9CHLO</name>
<feature type="region of interest" description="Disordered" evidence="8">
    <location>
        <begin position="909"/>
        <end position="928"/>
    </location>
</feature>
<feature type="region of interest" description="Disordered" evidence="8">
    <location>
        <begin position="3078"/>
        <end position="3131"/>
    </location>
</feature>
<proteinExistence type="predicted"/>
<feature type="compositionally biased region" description="Pro residues" evidence="8">
    <location>
        <begin position="941"/>
        <end position="965"/>
    </location>
</feature>
<feature type="region of interest" description="Disordered" evidence="8">
    <location>
        <begin position="2953"/>
        <end position="3027"/>
    </location>
</feature>
<dbReference type="OrthoDB" id="540692at2759"/>
<dbReference type="SMART" id="SM00710">
    <property type="entry name" value="PbH1"/>
    <property type="match status" value="9"/>
</dbReference>
<sequence length="3139" mass="333426">MSAQSLPLVVASASIRLQRAGHSALIWRRSSGTSSGGSGTGSSSASTRQQTDMFIVFGGSVGYNRSANAGSRMIPSSDVLGVQLDDDRTAAGDPKITSLFVPPGVSADDSTIPPRYSAAAAIVGDFLWVFGGLDANNIVFNDTWRFNLATSKAWTRIPVTGAIPSARGVNGSVTPGLHRASMIPSSDGRFLIVYGGRGPPDSAAGAGSDGTVVDDPGVPQNGLWVLDTVPSANKRATWYEVRLNGVAGVLLPGYDTTIALVDKELVIMTSGALNQTQPRQTTATSGGPSTLRQWITVARSNTSGRFEERLKAFVNQVNSATTAAAAAAITADIPFTLTAAFVATDFNASMATLYPTGSSFTWVIASTNIYRQLPVRVPAVRDAGIAISPSGTELFFTGGTDVLTAMGTKTYFARPNFLKLDPALGMATDCVQQLGAQFAGGSSDGTTVDTSRFKYTSAVHMAVPTSAGGMKQYHNNLTNTLMLLGRVVDSSPEDTPKLTEIDIIDISAGNHTNVCSPDYEATQGRCSVRTLSHTMGGNTTLPVPRLGAAFQSIYQVFHWFEKSKHTNVVPMGMGMVLMYGGQGNPYTPAQATGKGSSSMSNEANYIADVLGQCDKSLPVQTLIALAQCSADKFTRHFQAVCDDAAPPLDEVFAPPPNNWDYGGDTIVEEYAPPAAAPLFDPSPDPIPNVIPAGAGAEPPGSSGAHHRRLLGSWSFDGIGGGLQRQQSGGTGLKRRRALADGSLPPPRRRLQQQLLQLEDDHVESARAAEDIGSIFADAYVMFYVDSAMAAATRTSPPYINMDLLPATLASPAQRDNSKKQAAVYFDSLVASKDMFYEQEGRTNGSHSPGARAGATLTGLPPPDGDDMVSNADALLFGGMSGPVTVTNDIHYLQFLPYLPFGFRDKDPAVWGPSGSGPQPRFQPCPFPDISMCKSVKTKPLTVPPPPPPPPPSPAPPSPAPFPPNAPYRDAPIGAFYFDPPEEAPEPPLAPPPQPRGTPQNLDCLDDALVHAPTSSNGNKQGTFKLRLFASANTTYTNSMGVYFISRLEDGTTDHVSRQFIGRAAQNSSKYKCCAGNMTAGAWSYESPSFKIQVTPVIEVWLTSGVAPDWTSPLDMEFGCGLSNPAACPRIELYSVDARRTVKGYGRENIWDDITGDAVPGRISSADRWKLTILNGTLCARSPAPPRPPPPPPAVNPDNPFPLHPKDGRHRLRSFEVLLAAKSQVPEARHRHASTFVDTSSRSELGPDAQALGYGSQGLLIVFGGTTEADPNANDPAQLLGDMWAFSLEYRNWTKMDGAGDRPGQRLRASMTTYNSVIFLTGGYTYDAVAQKWVSTSDVYYMDLRFGFGALWTKIKGNARTIANDANPGWLTEGAAIDLHSKRLIAPNKQMLVYVPLPVTVEVEKVYLNRNRSLGGASSGAVDVGLLAGITSQLYDGDLLLLPQTVPIRINTNISVSRAVLLHGRTNVGSSGRRLLSAQEEAEQGLLGLTVREGGDASSPHPHGRVLVGRVAPGQSEMSGAQLQQMLTAPDPSMVLENEQQMDQLLAESRAAEYVVARHVRRALQQAMAASPGAPPAQSPADIAADMLTVNRTLVICESNSTWLVDSSPTFINIEFRNCHFLLSRSADANPVTFINCIFRNTVLRPVVVVTTGAAVVVRKSAFLNNTADGLVYDDCSGCGSAIHVSPRGIIQELSDTVFLANGNSPSPASTPANSGSTPVASANGGAIYMVGPGACLRQISKSYFAGNGRRAGTPGAFSGGAIFTRYADGCDMSIHASVFTDNVASGSGGAVYMSPILISKNYTITNTSFQGNVANGDGGAIYVSSFVGVLNLASVTIRNNTASSRGGGVALEEIATVNLVGLDLSANSASTGVGGGMSVRLGTVSLQSSVIRGNKAFYGGGVGGGNGLRLTMADVNVTENAASHAGGVECYQCTSFVATRTHFVSNLATSAGGLSLMQVEQGGELSDCGFVSNVGRPTNTAKLSEASCSRDTLGGGGAVCVILRKPVTIRGGAMSNNTAVSGGGLYVQQRCILGEDEAGCGALAVTGVSFRDNVALGGGGGVLFQSWHNLTSVTCAGANTQLQPQQLAAGCSEWQNNTARYGPNAATNAYYIQPATTSMRQYRSNDKLNMTVVVLDFHNQTIIDASREASTNLEMVYNPVSKINPFNTSAPLLTGNSITAAAGVGIFGESLRISAVPSNYSMLLTAPKTFQSLAPVEVTLEVRECYRGEVTNSKKDACYPCEPGKFSINPQNFTCDACPDNANCTVLGYPWVTLPEDGYWKSGPYSPNMVECAVEDACKGTDTWDRQANLTAYMMRLGNNYGADYNVSEFWALQCSYGYYGNLCGRCIAGWGQKTNGECGQCASRAVNIVYYILSNFVNIIIIALTVMSQLPESVTAQKRQKRIADYIAHKHLHDADAAAEHPLQHLTDAERVNTIGRAGGKGSEAPDAGEKLGVAASMARGGGDKPGAAEDEHSHLDFHMEVEAEGAEASDDNVDPEAEEGPYKGGNYAIVWKILISYLQVTAMVRKIAFVWPSFIMGLLASAKQVANTATTIVSVDCCLVEDSTPISIQRTLITIFTPFVILGLATITWLLVFWWKRRKVPTLPFMLWAGPRLVITVIAIIFNAYPDLVTAFVELFSCQQIDDPDATDYAPVLHAQGSYWGSDPNLECYVNPHLWLAMAIGIPGIVLFAVGCPLFSYYWLRRHKKLLYGSTKRAKNFAIAYAFMYEDYSERAYFWDSMIMLRKLAVVIVITFLEPISPQLQILTALGVIIIALVAQMLVHPYKNARMNYMERLSLWATMTMLYCALYFSSGDVPQAAKTVIGAVLLLFNIVVVAYFVLQYVYEYILGWLYLMDEKNDNDGNFTWEDVHTFLRDDHPKFYSNCAGCISCVQSCCLSIYHCFLPCYARWRAFTGDAPPGTPEDALGRLPTVRHFNAAASARYSVGSRQGSAIGAHYSGTHSRQGSGTGRLHPAGKSAALHTSSQPPLSAPDQQLMQSVPSLGTGIGSHRLSRASRGTSGGGAHQPQMAQQWGAAAAAALGSAPPSGMLAEQLPGTDSGIVAMIVEPGGSMDAPVGLLSAGSGRASEGGASGRPPLPPRPIALPAPAPAPTAPAPAPAPLAQLQSSGEVDASGVVVHVDT</sequence>
<dbReference type="GO" id="GO:0005576">
    <property type="term" value="C:extracellular region"/>
    <property type="evidence" value="ECO:0007669"/>
    <property type="project" value="UniProtKB-SubCell"/>
</dbReference>
<dbReference type="InterPro" id="IPR015915">
    <property type="entry name" value="Kelch-typ_b-propeller"/>
</dbReference>
<keyword evidence="7" id="KW-0998">Cell outer membrane</keyword>
<dbReference type="Pfam" id="PF02415">
    <property type="entry name" value="Chlam_PMP"/>
    <property type="match status" value="1"/>
</dbReference>
<evidence type="ECO:0000256" key="9">
    <source>
        <dbReference type="SAM" id="Phobius"/>
    </source>
</evidence>
<evidence type="ECO:0000256" key="5">
    <source>
        <dbReference type="ARBA" id="ARBA00022729"/>
    </source>
</evidence>
<feature type="transmembrane region" description="Helical" evidence="9">
    <location>
        <begin position="2822"/>
        <end position="2844"/>
    </location>
</feature>
<feature type="transmembrane region" description="Helical" evidence="9">
    <location>
        <begin position="2676"/>
        <end position="2702"/>
    </location>
</feature>
<feature type="transmembrane region" description="Helical" evidence="9">
    <location>
        <begin position="2574"/>
        <end position="2595"/>
    </location>
</feature>
<evidence type="ECO:0000256" key="1">
    <source>
        <dbReference type="ARBA" id="ARBA00004196"/>
    </source>
</evidence>
<dbReference type="InterPro" id="IPR011050">
    <property type="entry name" value="Pectin_lyase_fold/virulence"/>
</dbReference>
<dbReference type="PANTHER" id="PTHR11319">
    <property type="entry name" value="G PROTEIN-COUPLED RECEPTOR-RELATED"/>
    <property type="match status" value="1"/>
</dbReference>
<evidence type="ECO:0000256" key="2">
    <source>
        <dbReference type="ARBA" id="ARBA00004442"/>
    </source>
</evidence>
<keyword evidence="9" id="KW-0812">Transmembrane</keyword>
<feature type="compositionally biased region" description="Pro residues" evidence="8">
    <location>
        <begin position="1182"/>
        <end position="1202"/>
    </location>
</feature>
<evidence type="ECO:0000256" key="4">
    <source>
        <dbReference type="ARBA" id="ARBA00022525"/>
    </source>
</evidence>
<feature type="compositionally biased region" description="Low complexity" evidence="8">
    <location>
        <begin position="3078"/>
        <end position="3087"/>
    </location>
</feature>
<evidence type="ECO:0000256" key="7">
    <source>
        <dbReference type="ARBA" id="ARBA00023237"/>
    </source>
</evidence>
<accession>A0A835WTZ3</accession>
<dbReference type="InterPro" id="IPR006626">
    <property type="entry name" value="PbH1"/>
</dbReference>
<dbReference type="InterPro" id="IPR010308">
    <property type="entry name" value="TRP_C"/>
</dbReference>
<protein>
    <recommendedName>
        <fullName evidence="10">TRP C-terminal domain-containing protein</fullName>
    </recommendedName>
</protein>
<dbReference type="PANTHER" id="PTHR11319:SF35">
    <property type="entry name" value="OUTER MEMBRANE PROTEIN PMPC-RELATED"/>
    <property type="match status" value="1"/>
</dbReference>
<dbReference type="Pfam" id="PF06011">
    <property type="entry name" value="TRP"/>
    <property type="match status" value="1"/>
</dbReference>
<feature type="compositionally biased region" description="Polar residues" evidence="8">
    <location>
        <begin position="2979"/>
        <end position="3000"/>
    </location>
</feature>
<feature type="region of interest" description="Disordered" evidence="8">
    <location>
        <begin position="839"/>
        <end position="860"/>
    </location>
</feature>
<feature type="domain" description="TRP C-terminal" evidence="10">
    <location>
        <begin position="2687"/>
        <end position="2851"/>
    </location>
</feature>
<gene>
    <name evidence="11" type="ORF">HYH02_001630</name>
</gene>
<feature type="transmembrane region" description="Helical" evidence="9">
    <location>
        <begin position="2735"/>
        <end position="2755"/>
    </location>
</feature>
<keyword evidence="5" id="KW-0732">Signal</keyword>
<feature type="transmembrane region" description="Helical" evidence="9">
    <location>
        <begin position="2369"/>
        <end position="2391"/>
    </location>
</feature>
<feature type="transmembrane region" description="Helical" evidence="9">
    <location>
        <begin position="2761"/>
        <end position="2781"/>
    </location>
</feature>
<dbReference type="SUPFAM" id="SSF117281">
    <property type="entry name" value="Kelch motif"/>
    <property type="match status" value="2"/>
</dbReference>
<evidence type="ECO:0000313" key="11">
    <source>
        <dbReference type="EMBL" id="KAG2453407.1"/>
    </source>
</evidence>
<feature type="region of interest" description="Disordered" evidence="8">
    <location>
        <begin position="28"/>
        <end position="47"/>
    </location>
</feature>
<dbReference type="EMBL" id="JAEHOD010000003">
    <property type="protein sequence ID" value="KAG2453407.1"/>
    <property type="molecule type" value="Genomic_DNA"/>
</dbReference>
<evidence type="ECO:0000313" key="12">
    <source>
        <dbReference type="Proteomes" id="UP000613740"/>
    </source>
</evidence>
<evidence type="ECO:0000256" key="3">
    <source>
        <dbReference type="ARBA" id="ARBA00004613"/>
    </source>
</evidence>
<dbReference type="InterPro" id="IPR003368">
    <property type="entry name" value="POMP_repeat"/>
</dbReference>
<feature type="compositionally biased region" description="Pro residues" evidence="8">
    <location>
        <begin position="985"/>
        <end position="995"/>
    </location>
</feature>
<comment type="caution">
    <text evidence="11">The sequence shown here is derived from an EMBL/GenBank/DDBJ whole genome shotgun (WGS) entry which is preliminary data.</text>
</comment>
<evidence type="ECO:0000256" key="8">
    <source>
        <dbReference type="SAM" id="MobiDB-lite"/>
    </source>
</evidence>
<dbReference type="Proteomes" id="UP000613740">
    <property type="component" value="Unassembled WGS sequence"/>
</dbReference>
<feature type="compositionally biased region" description="Pro residues" evidence="8">
    <location>
        <begin position="3093"/>
        <end position="3117"/>
    </location>
</feature>
<feature type="transmembrane region" description="Helical" evidence="9">
    <location>
        <begin position="2607"/>
        <end position="2627"/>
    </location>
</feature>
<keyword evidence="9" id="KW-1133">Transmembrane helix</keyword>
<organism evidence="11 12">
    <name type="scientific">Chlamydomonas schloesseri</name>
    <dbReference type="NCBI Taxonomy" id="2026947"/>
    <lineage>
        <taxon>Eukaryota</taxon>
        <taxon>Viridiplantae</taxon>
        <taxon>Chlorophyta</taxon>
        <taxon>core chlorophytes</taxon>
        <taxon>Chlorophyceae</taxon>
        <taxon>CS clade</taxon>
        <taxon>Chlamydomonadales</taxon>
        <taxon>Chlamydomonadaceae</taxon>
        <taxon>Chlamydomonas</taxon>
    </lineage>
</organism>
<comment type="subcellular location">
    <subcellularLocation>
        <location evidence="1">Cell envelope</location>
    </subcellularLocation>
    <subcellularLocation>
        <location evidence="2">Cell outer membrane</location>
    </subcellularLocation>
    <subcellularLocation>
        <location evidence="3">Secreted</location>
    </subcellularLocation>
</comment>
<keyword evidence="6 9" id="KW-0472">Membrane</keyword>
<feature type="region of interest" description="Disordered" evidence="8">
    <location>
        <begin position="720"/>
        <end position="747"/>
    </location>
</feature>
<dbReference type="SUPFAM" id="SSF51126">
    <property type="entry name" value="Pectin lyase-like"/>
    <property type="match status" value="1"/>
</dbReference>
<dbReference type="Gene3D" id="2.120.10.80">
    <property type="entry name" value="Kelch-type beta propeller"/>
    <property type="match status" value="2"/>
</dbReference>
<keyword evidence="4" id="KW-0964">Secreted</keyword>
<feature type="region of interest" description="Disordered" evidence="8">
    <location>
        <begin position="936"/>
        <end position="1002"/>
    </location>
</feature>